<dbReference type="EMBL" id="JBJHZX010000055">
    <property type="protein sequence ID" value="MFL0198338.1"/>
    <property type="molecule type" value="Genomic_DNA"/>
</dbReference>
<dbReference type="Proteomes" id="UP001623660">
    <property type="component" value="Unassembled WGS sequence"/>
</dbReference>
<sequence>MRKLTERTYNGRKQFIKASKKLSKKGFTVLNVCEENGKYAVEYQTRP</sequence>
<proteinExistence type="predicted"/>
<gene>
    <name evidence="1" type="ORF">ACJDU8_22640</name>
</gene>
<accession>A0ABW8ST77</accession>
<evidence type="ECO:0000313" key="2">
    <source>
        <dbReference type="Proteomes" id="UP001623660"/>
    </source>
</evidence>
<name>A0ABW8ST77_9CLOT</name>
<keyword evidence="2" id="KW-1185">Reference proteome</keyword>
<comment type="caution">
    <text evidence="1">The sequence shown here is derived from an EMBL/GenBank/DDBJ whole genome shotgun (WGS) entry which is preliminary data.</text>
</comment>
<reference evidence="1 2" key="1">
    <citation type="submission" date="2024-11" db="EMBL/GenBank/DDBJ databases">
        <authorList>
            <person name="Heng Y.C."/>
            <person name="Lim A.C.H."/>
            <person name="Lee J.K.Y."/>
            <person name="Kittelmann S."/>
        </authorList>
    </citation>
    <scope>NUCLEOTIDE SEQUENCE [LARGE SCALE GENOMIC DNA]</scope>
    <source>
        <strain evidence="1 2">WILCCON 0269</strain>
    </source>
</reference>
<dbReference type="RefSeq" id="WP_406794448.1">
    <property type="nucleotide sequence ID" value="NZ_JBJHZX010000055.1"/>
</dbReference>
<organism evidence="1 2">
    <name type="scientific">Candidatus Clostridium eludens</name>
    <dbReference type="NCBI Taxonomy" id="3381663"/>
    <lineage>
        <taxon>Bacteria</taxon>
        <taxon>Bacillati</taxon>
        <taxon>Bacillota</taxon>
        <taxon>Clostridia</taxon>
        <taxon>Eubacteriales</taxon>
        <taxon>Clostridiaceae</taxon>
        <taxon>Clostridium</taxon>
    </lineage>
</organism>
<evidence type="ECO:0000313" key="1">
    <source>
        <dbReference type="EMBL" id="MFL0198338.1"/>
    </source>
</evidence>
<evidence type="ECO:0008006" key="3">
    <source>
        <dbReference type="Google" id="ProtNLM"/>
    </source>
</evidence>
<protein>
    <recommendedName>
        <fullName evidence="3">Transposase</fullName>
    </recommendedName>
</protein>